<dbReference type="Gene3D" id="3.60.10.10">
    <property type="entry name" value="Endonuclease/exonuclease/phosphatase"/>
    <property type="match status" value="1"/>
</dbReference>
<dbReference type="Pfam" id="PF03372">
    <property type="entry name" value="Exo_endo_phos"/>
    <property type="match status" value="1"/>
</dbReference>
<feature type="region of interest" description="Disordered" evidence="1">
    <location>
        <begin position="57"/>
        <end position="93"/>
    </location>
</feature>
<dbReference type="InterPro" id="IPR036691">
    <property type="entry name" value="Endo/exonu/phosph_ase_sf"/>
</dbReference>
<dbReference type="InterPro" id="IPR005135">
    <property type="entry name" value="Endo/exonuclease/phosphatase"/>
</dbReference>
<accession>A0A1D1XW63</accession>
<proteinExistence type="predicted"/>
<evidence type="ECO:0000313" key="3">
    <source>
        <dbReference type="EMBL" id="JAT46638.1"/>
    </source>
</evidence>
<feature type="non-terminal residue" evidence="3">
    <location>
        <position position="1"/>
    </location>
</feature>
<dbReference type="GO" id="GO:0000175">
    <property type="term" value="F:3'-5'-RNA exonuclease activity"/>
    <property type="evidence" value="ECO:0007669"/>
    <property type="project" value="TreeGrafter"/>
</dbReference>
<feature type="domain" description="Endonuclease/exonuclease/phosphatase" evidence="2">
    <location>
        <begin position="130"/>
        <end position="443"/>
    </location>
</feature>
<protein>
    <submittedName>
        <fullName evidence="3">Carbon catabolite repressor protein 4 3</fullName>
    </submittedName>
</protein>
<dbReference type="EMBL" id="GDJX01021298">
    <property type="protein sequence ID" value="JAT46638.1"/>
    <property type="molecule type" value="Transcribed_RNA"/>
</dbReference>
<dbReference type="FunFam" id="3.60.10.10:FF:000080">
    <property type="entry name" value="Carbon catabolite repressor protein 4 homolog 3"/>
    <property type="match status" value="1"/>
</dbReference>
<gene>
    <name evidence="3" type="primary">CCR4-3_1</name>
    <name evidence="3" type="ORF">g.75107</name>
</gene>
<sequence>QEAIERSSSLLPAIHSMRCAASTASWCLGGGRAGAPYAAGAPRHSCSTAIPGRPRVPVRGSSLFTNEPPGLAAPGEKRRRWTGPDGDGRRERRRWVRQPELLRRWVDADDVAANPSEIGTGGDGDNFIIVSYNILGDNNAAKHCDLYPNRPYDVMNWDRRKELICQDIHNCNADIVCLQEVDRYNDLLSILKRKGYAGTFKRRTGDAVDGCAVFWRESVFHLLEEKDIEFKRFGLRDNVAQLCIFEMRKANTRRLLIGNIHVLFNPNKGDIKLGQIRILLWNANVLAEKWGRVPVVLAGDFNSTPQSAIYEFLSTSELKLMMHDRRHLSGQNKCHPTPFTLPRFLTYYWNNEELKNATGNCGCTELEHPWKLRSAYSSVKGTSRTRGPQGEPLATTYHSKFIGTVDYLWYSVGLTPLSVLDTLPLFILRQTGGLPCKKIGSDHLALASEFIFTEEHKLEPHEATESKPATPENCYEQILLFSPISSVSN</sequence>
<evidence type="ECO:0000259" key="2">
    <source>
        <dbReference type="Pfam" id="PF03372"/>
    </source>
</evidence>
<reference evidence="3" key="1">
    <citation type="submission" date="2015-07" db="EMBL/GenBank/DDBJ databases">
        <title>Transcriptome Assembly of Anthurium amnicola.</title>
        <authorList>
            <person name="Suzuki J."/>
        </authorList>
    </citation>
    <scope>NUCLEOTIDE SEQUENCE</scope>
</reference>
<dbReference type="InterPro" id="IPR050410">
    <property type="entry name" value="CCR4/nocturin_mRNA_transcr"/>
</dbReference>
<organism evidence="3">
    <name type="scientific">Anthurium amnicola</name>
    <dbReference type="NCBI Taxonomy" id="1678845"/>
    <lineage>
        <taxon>Eukaryota</taxon>
        <taxon>Viridiplantae</taxon>
        <taxon>Streptophyta</taxon>
        <taxon>Embryophyta</taxon>
        <taxon>Tracheophyta</taxon>
        <taxon>Spermatophyta</taxon>
        <taxon>Magnoliopsida</taxon>
        <taxon>Liliopsida</taxon>
        <taxon>Araceae</taxon>
        <taxon>Pothoideae</taxon>
        <taxon>Potheae</taxon>
        <taxon>Anthurium</taxon>
    </lineage>
</organism>
<dbReference type="PANTHER" id="PTHR12121">
    <property type="entry name" value="CARBON CATABOLITE REPRESSOR PROTEIN 4"/>
    <property type="match status" value="1"/>
</dbReference>
<dbReference type="SUPFAM" id="SSF56219">
    <property type="entry name" value="DNase I-like"/>
    <property type="match status" value="1"/>
</dbReference>
<name>A0A1D1XW63_9ARAE</name>
<dbReference type="PANTHER" id="PTHR12121:SF82">
    <property type="entry name" value="CARBON CATABOLITE REPRESSOR PROTEIN 4 HOMOLOG 3"/>
    <property type="match status" value="1"/>
</dbReference>
<evidence type="ECO:0000256" key="1">
    <source>
        <dbReference type="SAM" id="MobiDB-lite"/>
    </source>
</evidence>
<dbReference type="AlphaFoldDB" id="A0A1D1XW63"/>